<evidence type="ECO:0000256" key="1">
    <source>
        <dbReference type="ARBA" id="ARBA00009528"/>
    </source>
</evidence>
<protein>
    <recommendedName>
        <fullName evidence="8">Peptidase M17 leucyl aminopeptidase N-terminal domain-containing protein</fullName>
    </recommendedName>
</protein>
<evidence type="ECO:0000259" key="5">
    <source>
        <dbReference type="Pfam" id="PF00883"/>
    </source>
</evidence>
<dbReference type="SUPFAM" id="SSF53187">
    <property type="entry name" value="Zn-dependent exopeptidases"/>
    <property type="match status" value="1"/>
</dbReference>
<dbReference type="Pfam" id="PF00883">
    <property type="entry name" value="Peptidase_M17"/>
    <property type="match status" value="1"/>
</dbReference>
<dbReference type="GO" id="GO:0005737">
    <property type="term" value="C:cytoplasm"/>
    <property type="evidence" value="ECO:0007669"/>
    <property type="project" value="InterPro"/>
</dbReference>
<feature type="non-terminal residue" evidence="7">
    <location>
        <position position="238"/>
    </location>
</feature>
<dbReference type="PANTHER" id="PTHR11963:SF23">
    <property type="entry name" value="CYTOSOL AMINOPEPTIDASE"/>
    <property type="match status" value="1"/>
</dbReference>
<dbReference type="GO" id="GO:0030145">
    <property type="term" value="F:manganese ion binding"/>
    <property type="evidence" value="ECO:0007669"/>
    <property type="project" value="InterPro"/>
</dbReference>
<dbReference type="InterPro" id="IPR008283">
    <property type="entry name" value="Peptidase_M17_N"/>
</dbReference>
<keyword evidence="4" id="KW-0378">Hydrolase</keyword>
<dbReference type="EMBL" id="UINC01087616">
    <property type="protein sequence ID" value="SVC37135.1"/>
    <property type="molecule type" value="Genomic_DNA"/>
</dbReference>
<evidence type="ECO:0000256" key="2">
    <source>
        <dbReference type="ARBA" id="ARBA00022438"/>
    </source>
</evidence>
<dbReference type="InterPro" id="IPR043472">
    <property type="entry name" value="Macro_dom-like"/>
</dbReference>
<dbReference type="Gene3D" id="3.40.220.10">
    <property type="entry name" value="Leucine Aminopeptidase, subunit E, domain 1"/>
    <property type="match status" value="1"/>
</dbReference>
<feature type="domain" description="Cytosol aminopeptidase" evidence="5">
    <location>
        <begin position="186"/>
        <end position="238"/>
    </location>
</feature>
<dbReference type="GO" id="GO:0070006">
    <property type="term" value="F:metalloaminopeptidase activity"/>
    <property type="evidence" value="ECO:0007669"/>
    <property type="project" value="InterPro"/>
</dbReference>
<dbReference type="Gene3D" id="3.40.630.10">
    <property type="entry name" value="Zn peptidases"/>
    <property type="match status" value="1"/>
</dbReference>
<dbReference type="InterPro" id="IPR011356">
    <property type="entry name" value="Leucine_aapep/pepB"/>
</dbReference>
<dbReference type="PANTHER" id="PTHR11963">
    <property type="entry name" value="LEUCINE AMINOPEPTIDASE-RELATED"/>
    <property type="match status" value="1"/>
</dbReference>
<accession>A0A382LMZ3</accession>
<evidence type="ECO:0000313" key="7">
    <source>
        <dbReference type="EMBL" id="SVC37135.1"/>
    </source>
</evidence>
<dbReference type="GO" id="GO:0006508">
    <property type="term" value="P:proteolysis"/>
    <property type="evidence" value="ECO:0007669"/>
    <property type="project" value="UniProtKB-KW"/>
</dbReference>
<reference evidence="7" key="1">
    <citation type="submission" date="2018-05" db="EMBL/GenBank/DDBJ databases">
        <authorList>
            <person name="Lanie J.A."/>
            <person name="Ng W.-L."/>
            <person name="Kazmierczak K.M."/>
            <person name="Andrzejewski T.M."/>
            <person name="Davidsen T.M."/>
            <person name="Wayne K.J."/>
            <person name="Tettelin H."/>
            <person name="Glass J.I."/>
            <person name="Rusch D."/>
            <person name="Podicherti R."/>
            <person name="Tsui H.-C.T."/>
            <person name="Winkler M.E."/>
        </authorList>
    </citation>
    <scope>NUCLEOTIDE SEQUENCE</scope>
</reference>
<comment type="similarity">
    <text evidence="1">Belongs to the peptidase M17 family.</text>
</comment>
<dbReference type="AlphaFoldDB" id="A0A382LMZ3"/>
<keyword evidence="3" id="KW-0645">Protease</keyword>
<feature type="domain" description="Peptidase M17 leucyl aminopeptidase N-terminal" evidence="6">
    <location>
        <begin position="20"/>
        <end position="151"/>
    </location>
</feature>
<sequence>MNITATDKPVEDQLVDFVVFPYFENTKQLTGSAKNIDDLLNQSISKLITDGEISGKVSETTILYTYGTIKPKKILIIGLGTLENCDMETTRTIFGKLSSNLKVKETNSALICLDSETISISPNTISKNPFVQAAVEGLILGSYQFTKHKSNATDNEIDIFLNFEKDEIAEVNEAISIGNIVSNAVNLCRDLANEPSNILTPTKLSDTAKKLSLDSKIEYKSLDKDEMGKLGMGALLGV</sequence>
<dbReference type="InterPro" id="IPR000819">
    <property type="entry name" value="Peptidase_M17_C"/>
</dbReference>
<evidence type="ECO:0008006" key="8">
    <source>
        <dbReference type="Google" id="ProtNLM"/>
    </source>
</evidence>
<name>A0A382LMZ3_9ZZZZ</name>
<proteinExistence type="inferred from homology"/>
<evidence type="ECO:0000256" key="3">
    <source>
        <dbReference type="ARBA" id="ARBA00022670"/>
    </source>
</evidence>
<gene>
    <name evidence="7" type="ORF">METZ01_LOCUS289989</name>
</gene>
<dbReference type="SUPFAM" id="SSF52949">
    <property type="entry name" value="Macro domain-like"/>
    <property type="match status" value="1"/>
</dbReference>
<organism evidence="7">
    <name type="scientific">marine metagenome</name>
    <dbReference type="NCBI Taxonomy" id="408172"/>
    <lineage>
        <taxon>unclassified sequences</taxon>
        <taxon>metagenomes</taxon>
        <taxon>ecological metagenomes</taxon>
    </lineage>
</organism>
<keyword evidence="2" id="KW-0031">Aminopeptidase</keyword>
<evidence type="ECO:0000256" key="4">
    <source>
        <dbReference type="ARBA" id="ARBA00022801"/>
    </source>
</evidence>
<dbReference type="Pfam" id="PF02789">
    <property type="entry name" value="Peptidase_M17_N"/>
    <property type="match status" value="1"/>
</dbReference>
<evidence type="ECO:0000259" key="6">
    <source>
        <dbReference type="Pfam" id="PF02789"/>
    </source>
</evidence>